<proteinExistence type="predicted"/>
<feature type="region of interest" description="Disordered" evidence="3">
    <location>
        <begin position="878"/>
        <end position="917"/>
    </location>
</feature>
<dbReference type="PANTHER" id="PTHR16305">
    <property type="entry name" value="TESTICULAR SOLUBLE ADENYLYL CYCLASE"/>
    <property type="match status" value="1"/>
</dbReference>
<organism evidence="5 6">
    <name type="scientific">Microbispora triticiradicis</name>
    <dbReference type="NCBI Taxonomy" id="2200763"/>
    <lineage>
        <taxon>Bacteria</taxon>
        <taxon>Bacillati</taxon>
        <taxon>Actinomycetota</taxon>
        <taxon>Actinomycetes</taxon>
        <taxon>Streptosporangiales</taxon>
        <taxon>Streptosporangiaceae</taxon>
        <taxon>Microbispora</taxon>
    </lineage>
</organism>
<accession>A0A5R8ZAF7</accession>
<dbReference type="PANTHER" id="PTHR16305:SF35">
    <property type="entry name" value="TRANSCRIPTIONAL ACTIVATOR DOMAIN"/>
    <property type="match status" value="1"/>
</dbReference>
<dbReference type="GO" id="GO:0005737">
    <property type="term" value="C:cytoplasm"/>
    <property type="evidence" value="ECO:0007669"/>
    <property type="project" value="TreeGrafter"/>
</dbReference>
<dbReference type="Gene3D" id="1.25.40.10">
    <property type="entry name" value="Tetratricopeptide repeat domain"/>
    <property type="match status" value="1"/>
</dbReference>
<keyword evidence="1" id="KW-0547">Nucleotide-binding</keyword>
<dbReference type="SUPFAM" id="SSF52540">
    <property type="entry name" value="P-loop containing nucleoside triphosphate hydrolases"/>
    <property type="match status" value="1"/>
</dbReference>
<name>A0A5R8ZAF7_9ACTN</name>
<evidence type="ECO:0000256" key="1">
    <source>
        <dbReference type="ARBA" id="ARBA00022741"/>
    </source>
</evidence>
<keyword evidence="6" id="KW-1185">Reference proteome</keyword>
<dbReference type="GO" id="GO:0005524">
    <property type="term" value="F:ATP binding"/>
    <property type="evidence" value="ECO:0007669"/>
    <property type="project" value="UniProtKB-KW"/>
</dbReference>
<dbReference type="SUPFAM" id="SSF48452">
    <property type="entry name" value="TPR-like"/>
    <property type="match status" value="1"/>
</dbReference>
<reference evidence="5" key="1">
    <citation type="submission" date="2019-05" db="EMBL/GenBank/DDBJ databases">
        <title>Isolation, diversity and antifungal activity of Actinobacteria from wheat.</title>
        <authorList>
            <person name="Yu B."/>
        </authorList>
    </citation>
    <scope>NUCLEOTIDE SEQUENCE [LARGE SCALE GENOMIC DNA]</scope>
    <source>
        <strain evidence="5">NEAU-HEGS1-5</strain>
    </source>
</reference>
<dbReference type="InterPro" id="IPR027417">
    <property type="entry name" value="P-loop_NTPase"/>
</dbReference>
<comment type="caution">
    <text evidence="5">The sequence shown here is derived from an EMBL/GenBank/DDBJ whole genome shotgun (WGS) entry which is preliminary data.</text>
</comment>
<dbReference type="InterPro" id="IPR041664">
    <property type="entry name" value="AAA_16"/>
</dbReference>
<gene>
    <name evidence="5" type="ORF">FED44_08670</name>
</gene>
<feature type="domain" description="Orc1-like AAA ATPase" evidence="4">
    <location>
        <begin position="10"/>
        <end position="175"/>
    </location>
</feature>
<evidence type="ECO:0000259" key="4">
    <source>
        <dbReference type="Pfam" id="PF13191"/>
    </source>
</evidence>
<evidence type="ECO:0000256" key="3">
    <source>
        <dbReference type="SAM" id="MobiDB-lite"/>
    </source>
</evidence>
<feature type="compositionally biased region" description="Low complexity" evidence="3">
    <location>
        <begin position="886"/>
        <end position="900"/>
    </location>
</feature>
<keyword evidence="2" id="KW-0067">ATP-binding</keyword>
<dbReference type="EMBL" id="VANP01000003">
    <property type="protein sequence ID" value="TLP62047.1"/>
    <property type="molecule type" value="Genomic_DNA"/>
</dbReference>
<sequence length="1095" mass="117778">MRIDGAITGLLGREHPAALLRAEIGRAVASHGGLVLVAGEAGIGKTTLVASVAEEARRLGALVLGGSCWDSDSAPGYWPWVQVLRGLRRCAAPGEWAAAEEAGGAGLSALLGESPGADAADGFRLYDAVTSALVSVSQSRPLVVVLEDLHWADPATLRLLEFAAQHTWFERVLLVGTYRDVEVESPDHPLRPLVLPLTARAATITLTGLGREEVGALMTRAAGREPSADLVAEVHRRTGGNPFFVEQTARLWSGGGSVTAIAPGVRDTLLRRLSLLPRPVIGLLTTAAVLGREFHRQVLAAVAETPVPHLERLLDQAVAARLVVERGGDTFAFAHDLVRQTLYESLYEPPDGSPGGSPDGGEAPRLHAAVVRAVDGSPGLAEHVLPADLARHAYLAGERIEASVAVDRLLAAARGAAGRLAVEEAIGHYRRALELAAAGEPRRRVVIAIDLGRELVQVDDHDGGRRAFEEAAAVAREAGDPELLARVALAVHGACGEAGDLSGGDGHRFAAGLLREAYGALLGEGRAPGEELSPERLARELAVRVVVLAKRGQDDEALTFGLWAYHAAIWGPGTAAQRAELTGEVQALARRTADVEMESVAAALRWVALLEQGDPGYLAQFREFVVLGRRSDLPRMDMATLADRSIIAALTGDFGEAESVLDELTGFTWQHGHDQFGYMLHHHRWAVRLLQGRFDDLDEVHRVLRRSRHPCPGLLEGMTALLRGDGGAALRHYRDATAGGEPCPRSARPLWLRFQAMIAAWSRDPRLCDKARADLDPYAGIWAVSMYGWDIGGPMVFWRALVDAAQERWDEAIEGFTAARRSADLLLARPWSVEARAHLAEALLARGRPDDAESAGKLLADVENEADRLGMRHVVERARRARRRASPSARSPGRTSGGARDSARDGAPGPVPGVGDEFRRDGAVWTLTFADRTVRLPDAKGLRDLHRLLSHPGADLPAVLLLAPEGGRIVVAARRLGGDAVLDEEAKARYRHRLTLLDEEIDRAVDRGDDGRAAEFDRERAALLAELRAASGLGGRDRRLGDEAERARKAVTARIRDVLRKLDGLHPALAAHLRGAVSTGATCRYQPDHEIAWRL</sequence>
<protein>
    <submittedName>
        <fullName evidence="5">ATPase</fullName>
    </submittedName>
</protein>
<dbReference type="GO" id="GO:0004016">
    <property type="term" value="F:adenylate cyclase activity"/>
    <property type="evidence" value="ECO:0007669"/>
    <property type="project" value="TreeGrafter"/>
</dbReference>
<dbReference type="OrthoDB" id="134712at2"/>
<dbReference type="InterPro" id="IPR011990">
    <property type="entry name" value="TPR-like_helical_dom_sf"/>
</dbReference>
<evidence type="ECO:0000313" key="6">
    <source>
        <dbReference type="Proteomes" id="UP000309033"/>
    </source>
</evidence>
<dbReference type="Pfam" id="PF13191">
    <property type="entry name" value="AAA_16"/>
    <property type="match status" value="1"/>
</dbReference>
<evidence type="ECO:0000313" key="5">
    <source>
        <dbReference type="EMBL" id="TLP62047.1"/>
    </source>
</evidence>
<evidence type="ECO:0000256" key="2">
    <source>
        <dbReference type="ARBA" id="ARBA00022840"/>
    </source>
</evidence>
<dbReference type="AlphaFoldDB" id="A0A5R8ZAF7"/>
<dbReference type="Proteomes" id="UP000309033">
    <property type="component" value="Unassembled WGS sequence"/>
</dbReference>